<dbReference type="OrthoDB" id="3064516at2759"/>
<dbReference type="Pfam" id="PF01546">
    <property type="entry name" value="Peptidase_M20"/>
    <property type="match status" value="1"/>
</dbReference>
<dbReference type="InterPro" id="IPR002933">
    <property type="entry name" value="Peptidase_M20"/>
</dbReference>
<reference evidence="7" key="1">
    <citation type="submission" date="2021-02" db="EMBL/GenBank/DDBJ databases">
        <title>First Annotated Genome of the Yellow-green Alga Tribonema minus.</title>
        <authorList>
            <person name="Mahan K.M."/>
        </authorList>
    </citation>
    <scope>NUCLEOTIDE SEQUENCE</scope>
    <source>
        <strain evidence="7">UTEX B ZZ1240</strain>
    </source>
</reference>
<dbReference type="GO" id="GO:0046872">
    <property type="term" value="F:metal ion binding"/>
    <property type="evidence" value="ECO:0007669"/>
    <property type="project" value="UniProtKB-KW"/>
</dbReference>
<evidence type="ECO:0000256" key="2">
    <source>
        <dbReference type="ARBA" id="ARBA00006247"/>
    </source>
</evidence>
<evidence type="ECO:0000256" key="3">
    <source>
        <dbReference type="ARBA" id="ARBA00022723"/>
    </source>
</evidence>
<dbReference type="InterPro" id="IPR050072">
    <property type="entry name" value="Peptidase_M20A"/>
</dbReference>
<dbReference type="EMBL" id="JAFCMP010000268">
    <property type="protein sequence ID" value="KAG5182152.1"/>
    <property type="molecule type" value="Genomic_DNA"/>
</dbReference>
<dbReference type="SUPFAM" id="SSF55031">
    <property type="entry name" value="Bacterial exopeptidase dimerisation domain"/>
    <property type="match status" value="1"/>
</dbReference>
<accession>A0A835YY18</accession>
<organism evidence="7 8">
    <name type="scientific">Tribonema minus</name>
    <dbReference type="NCBI Taxonomy" id="303371"/>
    <lineage>
        <taxon>Eukaryota</taxon>
        <taxon>Sar</taxon>
        <taxon>Stramenopiles</taxon>
        <taxon>Ochrophyta</taxon>
        <taxon>PX clade</taxon>
        <taxon>Xanthophyceae</taxon>
        <taxon>Tribonematales</taxon>
        <taxon>Tribonemataceae</taxon>
        <taxon>Tribonema</taxon>
    </lineage>
</organism>
<comment type="caution">
    <text evidence="7">The sequence shown here is derived from an EMBL/GenBank/DDBJ whole genome shotgun (WGS) entry which is preliminary data.</text>
</comment>
<dbReference type="InterPro" id="IPR011650">
    <property type="entry name" value="Peptidase_M20_dimer"/>
</dbReference>
<comment type="similarity">
    <text evidence="2">Belongs to the peptidase M20A family.</text>
</comment>
<dbReference type="Proteomes" id="UP000664859">
    <property type="component" value="Unassembled WGS sequence"/>
</dbReference>
<dbReference type="Pfam" id="PF07687">
    <property type="entry name" value="M20_dimer"/>
    <property type="match status" value="1"/>
</dbReference>
<evidence type="ECO:0000259" key="6">
    <source>
        <dbReference type="Pfam" id="PF07687"/>
    </source>
</evidence>
<dbReference type="Gene3D" id="3.40.630.10">
    <property type="entry name" value="Zn peptidases"/>
    <property type="match status" value="2"/>
</dbReference>
<keyword evidence="4" id="KW-0378">Hydrolase</keyword>
<comment type="cofactor">
    <cofactor evidence="1">
        <name>Zn(2+)</name>
        <dbReference type="ChEBI" id="CHEBI:29105"/>
    </cofactor>
</comment>
<evidence type="ECO:0000313" key="8">
    <source>
        <dbReference type="Proteomes" id="UP000664859"/>
    </source>
</evidence>
<gene>
    <name evidence="7" type="ORF">JKP88DRAFT_319985</name>
</gene>
<dbReference type="GO" id="GO:0016787">
    <property type="term" value="F:hydrolase activity"/>
    <property type="evidence" value="ECO:0007669"/>
    <property type="project" value="UniProtKB-KW"/>
</dbReference>
<proteinExistence type="inferred from homology"/>
<evidence type="ECO:0000313" key="7">
    <source>
        <dbReference type="EMBL" id="KAG5182152.1"/>
    </source>
</evidence>
<dbReference type="PANTHER" id="PTHR43808:SF8">
    <property type="entry name" value="PEPTIDASE M20 DIMERISATION DOMAIN-CONTAINING PROTEIN"/>
    <property type="match status" value="1"/>
</dbReference>
<dbReference type="PANTHER" id="PTHR43808">
    <property type="entry name" value="ACETYLORNITHINE DEACETYLASE"/>
    <property type="match status" value="1"/>
</dbReference>
<keyword evidence="5" id="KW-0862">Zinc</keyword>
<dbReference type="Gene3D" id="3.30.70.360">
    <property type="match status" value="2"/>
</dbReference>
<dbReference type="InterPro" id="IPR036264">
    <property type="entry name" value="Bact_exopeptidase_dim_dom"/>
</dbReference>
<evidence type="ECO:0000256" key="4">
    <source>
        <dbReference type="ARBA" id="ARBA00022801"/>
    </source>
</evidence>
<dbReference type="Gene3D" id="1.10.150.900">
    <property type="match status" value="2"/>
</dbReference>
<feature type="domain" description="Peptidase M20 dimerisation" evidence="6">
    <location>
        <begin position="265"/>
        <end position="409"/>
    </location>
</feature>
<dbReference type="AlphaFoldDB" id="A0A835YY18"/>
<keyword evidence="8" id="KW-1185">Reference proteome</keyword>
<keyword evidence="3" id="KW-0479">Metal-binding</keyword>
<protein>
    <recommendedName>
        <fullName evidence="6">Peptidase M20 dimerisation domain-containing protein</fullName>
    </recommendedName>
</protein>
<dbReference type="SUPFAM" id="SSF53187">
    <property type="entry name" value="Zn-dependent exopeptidases"/>
    <property type="match status" value="2"/>
</dbReference>
<evidence type="ECO:0000256" key="5">
    <source>
        <dbReference type="ARBA" id="ARBA00022833"/>
    </source>
</evidence>
<sequence length="559" mass="60682">MAELWYDDITSDEAVALLGGSPLDVRTEAVHLLQELIRNKCQSFGDGLCKEEANIDTLLKFFKKYDIECQTYHRPDKPARLNLIASYGSGSPRVMLGPSHVDVVPAVEGPNWSAPPFSGDIVDGEVVGRGAVDMLNLVACQAVVFARLRKAKMKLKGTLLLLCKARMTLKGTLLFCAVSDEESGGGDGAKFLMEDPTLRQVFAADYTLTELGGMSIPNRYTTSTETSPLTLTQFVFAADYTLADLGGMPIPNRKGEPTLNFTQAVAEKGRMNLQITCGGRGGHGSIPLSADNALLRAARVALALQQYRPPVAAVQTARSLDMPWALKWALSFWPLVPLVIALLRRLGTPLAPMAHALTTMTISPNLVTGPSKSNVIPGEAVLTVDIRTLPGQDEAYILHHIHRALRRLSAGDRSKLSLKVEQFEMASRSPFDTPMWHAIEQAASTLFPGAKCIPVMLPGATDNRFFREHGGTRGAYGTGLLHLKFQFEVMLPGATDNRFFRKHGGTRGAYGAGLLCPCDTFGSVAARFHGDNERISVRSLWTAVQFFALVVARLMGGQS</sequence>
<name>A0A835YY18_9STRA</name>
<evidence type="ECO:0000256" key="1">
    <source>
        <dbReference type="ARBA" id="ARBA00001947"/>
    </source>
</evidence>